<evidence type="ECO:0000313" key="3">
    <source>
        <dbReference type="Proteomes" id="UP001422759"/>
    </source>
</evidence>
<accession>A0ABN3A4W4</accession>
<evidence type="ECO:0000313" key="2">
    <source>
        <dbReference type="EMBL" id="GAA2153975.1"/>
    </source>
</evidence>
<dbReference type="EMBL" id="BAAANT010000040">
    <property type="protein sequence ID" value="GAA2153975.1"/>
    <property type="molecule type" value="Genomic_DNA"/>
</dbReference>
<gene>
    <name evidence="2" type="ORF">GCM10009760_52370</name>
</gene>
<reference evidence="2 3" key="1">
    <citation type="journal article" date="2019" name="Int. J. Syst. Evol. Microbiol.">
        <title>The Global Catalogue of Microorganisms (GCM) 10K type strain sequencing project: providing services to taxonomists for standard genome sequencing and annotation.</title>
        <authorList>
            <consortium name="The Broad Institute Genomics Platform"/>
            <consortium name="The Broad Institute Genome Sequencing Center for Infectious Disease"/>
            <person name="Wu L."/>
            <person name="Ma J."/>
        </authorList>
    </citation>
    <scope>NUCLEOTIDE SEQUENCE [LARGE SCALE GENOMIC DNA]</scope>
    <source>
        <strain evidence="2 3">JCM 14560</strain>
    </source>
</reference>
<comment type="caution">
    <text evidence="2">The sequence shown here is derived from an EMBL/GenBank/DDBJ whole genome shotgun (WGS) entry which is preliminary data.</text>
</comment>
<sequence length="117" mass="11057">MGVWVGSGPSSMVSATSLSAVAPAAAGSEKSGSVIGRGAAVAGPRAGLGTFRAGLGTFTGEAAGLGGGVGGAELGGSGPGEPARCSALLPFDSGAPQASTDSRVSPAALRRSRRDMI</sequence>
<protein>
    <submittedName>
        <fullName evidence="2">Uncharacterized protein</fullName>
    </submittedName>
</protein>
<feature type="region of interest" description="Disordered" evidence="1">
    <location>
        <begin position="90"/>
        <end position="117"/>
    </location>
</feature>
<name>A0ABN3A4W4_9ACTN</name>
<evidence type="ECO:0000256" key="1">
    <source>
        <dbReference type="SAM" id="MobiDB-lite"/>
    </source>
</evidence>
<keyword evidence="3" id="KW-1185">Reference proteome</keyword>
<dbReference type="Proteomes" id="UP001422759">
    <property type="component" value="Unassembled WGS sequence"/>
</dbReference>
<proteinExistence type="predicted"/>
<organism evidence="2 3">
    <name type="scientific">Kitasatospora kazusensis</name>
    <dbReference type="NCBI Taxonomy" id="407974"/>
    <lineage>
        <taxon>Bacteria</taxon>
        <taxon>Bacillati</taxon>
        <taxon>Actinomycetota</taxon>
        <taxon>Actinomycetes</taxon>
        <taxon>Kitasatosporales</taxon>
        <taxon>Streptomycetaceae</taxon>
        <taxon>Kitasatospora</taxon>
    </lineage>
</organism>